<dbReference type="GO" id="GO:0008113">
    <property type="term" value="F:peptide-methionine (S)-S-oxide reductase activity"/>
    <property type="evidence" value="ECO:0007669"/>
    <property type="project" value="UniProtKB-UniRule"/>
</dbReference>
<dbReference type="PANTHER" id="PTHR43774">
    <property type="entry name" value="PEPTIDE METHIONINE SULFOXIDE REDUCTASE"/>
    <property type="match status" value="1"/>
</dbReference>
<dbReference type="Gene3D" id="3.30.1060.10">
    <property type="entry name" value="Peptide methionine sulphoxide reductase MsrA"/>
    <property type="match status" value="1"/>
</dbReference>
<dbReference type="HAMAP" id="MF_01401">
    <property type="entry name" value="MsrA"/>
    <property type="match status" value="1"/>
</dbReference>
<evidence type="ECO:0000313" key="7">
    <source>
        <dbReference type="EMBL" id="RRA89316.1"/>
    </source>
</evidence>
<evidence type="ECO:0000256" key="5">
    <source>
        <dbReference type="SAM" id="SignalP"/>
    </source>
</evidence>
<evidence type="ECO:0000256" key="3">
    <source>
        <dbReference type="ARBA" id="ARBA00048782"/>
    </source>
</evidence>
<dbReference type="GO" id="GO:0033744">
    <property type="term" value="F:L-methionine:thioredoxin-disulfide S-oxidoreductase activity"/>
    <property type="evidence" value="ECO:0007669"/>
    <property type="project" value="RHEA"/>
</dbReference>
<dbReference type="RefSeq" id="WP_124900617.1">
    <property type="nucleotide sequence ID" value="NZ_RQTJ01000060.1"/>
</dbReference>
<feature type="domain" description="Peptide methionine sulphoxide reductase MsrA" evidence="6">
    <location>
        <begin position="56"/>
        <end position="208"/>
    </location>
</feature>
<dbReference type="PANTHER" id="PTHR43774:SF1">
    <property type="entry name" value="PEPTIDE METHIONINE SULFOXIDE REDUCTASE MSRA 2"/>
    <property type="match status" value="1"/>
</dbReference>
<reference evidence="7 8" key="1">
    <citation type="submission" date="2018-11" db="EMBL/GenBank/DDBJ databases">
        <title>Flavobacterium sp. nov., YIM 102796 draft genome.</title>
        <authorList>
            <person name="Li G."/>
            <person name="Jiang Y."/>
        </authorList>
    </citation>
    <scope>NUCLEOTIDE SEQUENCE [LARGE SCALE GENOMIC DNA]</scope>
    <source>
        <strain evidence="7 8">YIM 102796</strain>
    </source>
</reference>
<keyword evidence="5" id="KW-0732">Signal</keyword>
<dbReference type="SUPFAM" id="SSF55068">
    <property type="entry name" value="Peptide methionine sulfoxide reductase"/>
    <property type="match status" value="1"/>
</dbReference>
<organism evidence="7 8">
    <name type="scientific">Paenimyroides viscosum</name>
    <dbReference type="NCBI Taxonomy" id="2488729"/>
    <lineage>
        <taxon>Bacteria</taxon>
        <taxon>Pseudomonadati</taxon>
        <taxon>Bacteroidota</taxon>
        <taxon>Flavobacteriia</taxon>
        <taxon>Flavobacteriales</taxon>
        <taxon>Flavobacteriaceae</taxon>
        <taxon>Paenimyroides</taxon>
    </lineage>
</organism>
<feature type="chain" id="PRO_5018237927" description="Peptide methionine sulfoxide reductase MsrA" evidence="5">
    <location>
        <begin position="27"/>
        <end position="229"/>
    </location>
</feature>
<accession>A0A3P1AK15</accession>
<dbReference type="Proteomes" id="UP000268372">
    <property type="component" value="Unassembled WGS sequence"/>
</dbReference>
<feature type="signal peptide" evidence="5">
    <location>
        <begin position="1"/>
        <end position="26"/>
    </location>
</feature>
<sequence>MKSIKMLNVVNFFFLCCFALPFSSCGQGAAKANTNEKSTNKTIAKKQSNSAVKTETATFAAGCFWCVEEQFKQLQGVVSVTSGYTGGTTENPTYEEVSAGNTNHAEACNIVFNPAVISYKELLEAFFVAHDPTQLNRQGNDVGTHYRSAVFYHNKEQKQLTEFYIDQLNKKKAYDKPVVTQVAPFKKFYNAEEYHQNYYENNPNQAYCRLVVKPKVDKFRKTFSEKLKQ</sequence>
<dbReference type="EC" id="1.8.4.11" evidence="4"/>
<keyword evidence="8" id="KW-1185">Reference proteome</keyword>
<evidence type="ECO:0000256" key="1">
    <source>
        <dbReference type="ARBA" id="ARBA00023002"/>
    </source>
</evidence>
<comment type="function">
    <text evidence="4">Has an important function as a repair enzyme for proteins that have been inactivated by oxidation. Catalyzes the reversible oxidation-reduction of methionine sulfoxide in proteins to methionine.</text>
</comment>
<keyword evidence="1 4" id="KW-0560">Oxidoreductase</keyword>
<name>A0A3P1AK15_9FLAO</name>
<dbReference type="EMBL" id="RQTJ01000060">
    <property type="protein sequence ID" value="RRA89316.1"/>
    <property type="molecule type" value="Genomic_DNA"/>
</dbReference>
<dbReference type="AlphaFoldDB" id="A0A3P1AK15"/>
<dbReference type="Pfam" id="PF01625">
    <property type="entry name" value="PMSR"/>
    <property type="match status" value="1"/>
</dbReference>
<gene>
    <name evidence="4 7" type="primary">msrA</name>
    <name evidence="7" type="ORF">EG242_14470</name>
</gene>
<comment type="similarity">
    <text evidence="4">Belongs to the MsrA Met sulfoxide reductase family.</text>
</comment>
<evidence type="ECO:0000313" key="8">
    <source>
        <dbReference type="Proteomes" id="UP000268372"/>
    </source>
</evidence>
<evidence type="ECO:0000259" key="6">
    <source>
        <dbReference type="Pfam" id="PF01625"/>
    </source>
</evidence>
<dbReference type="InterPro" id="IPR002569">
    <property type="entry name" value="Met_Sox_Rdtase_MsrA_dom"/>
</dbReference>
<dbReference type="InterPro" id="IPR036509">
    <property type="entry name" value="Met_Sox_Rdtase_MsrA_sf"/>
</dbReference>
<evidence type="ECO:0000256" key="2">
    <source>
        <dbReference type="ARBA" id="ARBA00047806"/>
    </source>
</evidence>
<feature type="active site" evidence="4">
    <location>
        <position position="63"/>
    </location>
</feature>
<comment type="catalytic activity">
    <reaction evidence="3 4">
        <text>[thioredoxin]-disulfide + L-methionine + H2O = L-methionine (S)-S-oxide + [thioredoxin]-dithiol</text>
        <dbReference type="Rhea" id="RHEA:19993"/>
        <dbReference type="Rhea" id="RHEA-COMP:10698"/>
        <dbReference type="Rhea" id="RHEA-COMP:10700"/>
        <dbReference type="ChEBI" id="CHEBI:15377"/>
        <dbReference type="ChEBI" id="CHEBI:29950"/>
        <dbReference type="ChEBI" id="CHEBI:50058"/>
        <dbReference type="ChEBI" id="CHEBI:57844"/>
        <dbReference type="ChEBI" id="CHEBI:58772"/>
        <dbReference type="EC" id="1.8.4.11"/>
    </reaction>
</comment>
<proteinExistence type="inferred from homology"/>
<comment type="caution">
    <text evidence="7">The sequence shown here is derived from an EMBL/GenBank/DDBJ whole genome shotgun (WGS) entry which is preliminary data.</text>
</comment>
<dbReference type="NCBIfam" id="TIGR00401">
    <property type="entry name" value="msrA"/>
    <property type="match status" value="1"/>
</dbReference>
<dbReference type="OrthoDB" id="4174719at2"/>
<evidence type="ECO:0000256" key="4">
    <source>
        <dbReference type="HAMAP-Rule" id="MF_01401"/>
    </source>
</evidence>
<comment type="catalytic activity">
    <reaction evidence="2 4">
        <text>L-methionyl-[protein] + [thioredoxin]-disulfide + H2O = L-methionyl-(S)-S-oxide-[protein] + [thioredoxin]-dithiol</text>
        <dbReference type="Rhea" id="RHEA:14217"/>
        <dbReference type="Rhea" id="RHEA-COMP:10698"/>
        <dbReference type="Rhea" id="RHEA-COMP:10700"/>
        <dbReference type="Rhea" id="RHEA-COMP:12313"/>
        <dbReference type="Rhea" id="RHEA-COMP:12315"/>
        <dbReference type="ChEBI" id="CHEBI:15377"/>
        <dbReference type="ChEBI" id="CHEBI:16044"/>
        <dbReference type="ChEBI" id="CHEBI:29950"/>
        <dbReference type="ChEBI" id="CHEBI:44120"/>
        <dbReference type="ChEBI" id="CHEBI:50058"/>
        <dbReference type="EC" id="1.8.4.11"/>
    </reaction>
</comment>
<protein>
    <recommendedName>
        <fullName evidence="4">Peptide methionine sulfoxide reductase MsrA</fullName>
        <shortName evidence="4">Protein-methionine-S-oxide reductase</shortName>
        <ecNumber evidence="4">1.8.4.11</ecNumber>
    </recommendedName>
    <alternativeName>
        <fullName evidence="4">Peptide-methionine (S)-S-oxide reductase</fullName>
        <shortName evidence="4">Peptide Met(O) reductase</shortName>
    </alternativeName>
</protein>